<accession>A0A8D8L3B1</accession>
<dbReference type="InterPro" id="IPR017853">
    <property type="entry name" value="GH"/>
</dbReference>
<protein>
    <submittedName>
        <fullName evidence="2">(northern house mosquito) hypothetical protein</fullName>
    </submittedName>
</protein>
<dbReference type="AlphaFoldDB" id="A0A8D8L3B1"/>
<reference evidence="2" key="1">
    <citation type="submission" date="2021-05" db="EMBL/GenBank/DDBJ databases">
        <authorList>
            <person name="Alioto T."/>
            <person name="Alioto T."/>
            <person name="Gomez Garrido J."/>
        </authorList>
    </citation>
    <scope>NUCLEOTIDE SEQUENCE</scope>
</reference>
<dbReference type="EMBL" id="HBUE01340889">
    <property type="protein sequence ID" value="CAG6598332.1"/>
    <property type="molecule type" value="Transcribed_RNA"/>
</dbReference>
<evidence type="ECO:0000313" key="2">
    <source>
        <dbReference type="EMBL" id="CAG6598332.1"/>
    </source>
</evidence>
<evidence type="ECO:0000256" key="1">
    <source>
        <dbReference type="ARBA" id="ARBA00022729"/>
    </source>
</evidence>
<dbReference type="SUPFAM" id="SSF51445">
    <property type="entry name" value="(Trans)glycosidases"/>
    <property type="match status" value="1"/>
</dbReference>
<sequence length="147" mass="16196">MRSIKYAQFLKLLKRNLDDNVMISSSFVCQHYLPAFLLNAMSEVLDYVILAPSSQNVSAEGNALAPRVYTDSVATCLLNTNFPRSKIILGLPTGGMLVDPSSDRESSSSLIPYGNVSNDIYCFKKDSSNPDFTFQGLRASRRATTTL</sequence>
<proteinExistence type="predicted"/>
<name>A0A8D8L3B1_CULPI</name>
<keyword evidence="1" id="KW-0732">Signal</keyword>
<dbReference type="Gene3D" id="3.20.20.80">
    <property type="entry name" value="Glycosidases"/>
    <property type="match status" value="1"/>
</dbReference>
<organism evidence="2">
    <name type="scientific">Culex pipiens</name>
    <name type="common">House mosquito</name>
    <dbReference type="NCBI Taxonomy" id="7175"/>
    <lineage>
        <taxon>Eukaryota</taxon>
        <taxon>Metazoa</taxon>
        <taxon>Ecdysozoa</taxon>
        <taxon>Arthropoda</taxon>
        <taxon>Hexapoda</taxon>
        <taxon>Insecta</taxon>
        <taxon>Pterygota</taxon>
        <taxon>Neoptera</taxon>
        <taxon>Endopterygota</taxon>
        <taxon>Diptera</taxon>
        <taxon>Nematocera</taxon>
        <taxon>Culicoidea</taxon>
        <taxon>Culicidae</taxon>
        <taxon>Culicinae</taxon>
        <taxon>Culicini</taxon>
        <taxon>Culex</taxon>
        <taxon>Culex</taxon>
    </lineage>
</organism>